<evidence type="ECO:0000313" key="2">
    <source>
        <dbReference type="Proteomes" id="UP000256964"/>
    </source>
</evidence>
<name>A0A371CJV6_9APHY</name>
<reference evidence="1 2" key="1">
    <citation type="journal article" date="2018" name="Biotechnol. Biofuels">
        <title>Integrative visual omics of the white-rot fungus Polyporus brumalis exposes the biotechnological potential of its oxidative enzymes for delignifying raw plant biomass.</title>
        <authorList>
            <person name="Miyauchi S."/>
            <person name="Rancon A."/>
            <person name="Drula E."/>
            <person name="Hage H."/>
            <person name="Chaduli D."/>
            <person name="Favel A."/>
            <person name="Grisel S."/>
            <person name="Henrissat B."/>
            <person name="Herpoel-Gimbert I."/>
            <person name="Ruiz-Duenas F.J."/>
            <person name="Chevret D."/>
            <person name="Hainaut M."/>
            <person name="Lin J."/>
            <person name="Wang M."/>
            <person name="Pangilinan J."/>
            <person name="Lipzen A."/>
            <person name="Lesage-Meessen L."/>
            <person name="Navarro D."/>
            <person name="Riley R."/>
            <person name="Grigoriev I.V."/>
            <person name="Zhou S."/>
            <person name="Raouche S."/>
            <person name="Rosso M.N."/>
        </authorList>
    </citation>
    <scope>NUCLEOTIDE SEQUENCE [LARGE SCALE GENOMIC DNA]</scope>
    <source>
        <strain evidence="1 2">BRFM 1820</strain>
    </source>
</reference>
<protein>
    <recommendedName>
        <fullName evidence="3">F-box domain-containing protein</fullName>
    </recommendedName>
</protein>
<dbReference type="InterPro" id="IPR032675">
    <property type="entry name" value="LRR_dom_sf"/>
</dbReference>
<evidence type="ECO:0008006" key="3">
    <source>
        <dbReference type="Google" id="ProtNLM"/>
    </source>
</evidence>
<dbReference type="OrthoDB" id="2740871at2759"/>
<dbReference type="Proteomes" id="UP000256964">
    <property type="component" value="Unassembled WGS sequence"/>
</dbReference>
<dbReference type="SUPFAM" id="SSF52047">
    <property type="entry name" value="RNI-like"/>
    <property type="match status" value="1"/>
</dbReference>
<organism evidence="1 2">
    <name type="scientific">Lentinus brumalis</name>
    <dbReference type="NCBI Taxonomy" id="2498619"/>
    <lineage>
        <taxon>Eukaryota</taxon>
        <taxon>Fungi</taxon>
        <taxon>Dikarya</taxon>
        <taxon>Basidiomycota</taxon>
        <taxon>Agaricomycotina</taxon>
        <taxon>Agaricomycetes</taxon>
        <taxon>Polyporales</taxon>
        <taxon>Polyporaceae</taxon>
        <taxon>Lentinus</taxon>
    </lineage>
</organism>
<dbReference type="AlphaFoldDB" id="A0A371CJV6"/>
<dbReference type="Gene3D" id="3.80.10.10">
    <property type="entry name" value="Ribonuclease Inhibitor"/>
    <property type="match status" value="1"/>
</dbReference>
<accession>A0A371CJV6</accession>
<dbReference type="EMBL" id="KZ857548">
    <property type="protein sequence ID" value="RDX40568.1"/>
    <property type="molecule type" value="Genomic_DNA"/>
</dbReference>
<keyword evidence="2" id="KW-1185">Reference proteome</keyword>
<gene>
    <name evidence="1" type="ORF">OH76DRAFT_1412885</name>
</gene>
<sequence length="464" mass="51945">MQNQTNRPSKRPPARAARVCSTFTDPALAVLWSSLPTLLPLWQVLEPLVEEPGESRPAMFKYVLVDELSCANWTRFCRYAALVREVRLDDVTDARIGESVWPSLLRKSGGRFPDLFPRLQSLSYALPHPYRHTSLHLLLSTSLRKLKLHCRWRSARWGPEYRQEDAVSTLLDTACTDCPELDDLTLTTFEYPRALCTAAERLKHRLRRLDVDTLELTDAETIQALADISTLEQLRGIYLKFSPTERLSVTGFRALKELSILCDAAEDVSKFLACVISPLERLELCSHAPSSASLREFAVIGPTVQSLKSLKLEILPEPPELPYAILHLAQLVEPLSGLPDLEAFSLLVRDTQLVTDDSSFKAVATAWPRLTSFALDGGMSTSTTTLQGLAHFAKHCPHLHTLLLPHLDDTPAVPSDDTLPFQGALRRLSFYLMENMKILDPEATGRAVWRLFPDLDVQGACPNT</sequence>
<evidence type="ECO:0000313" key="1">
    <source>
        <dbReference type="EMBL" id="RDX40568.1"/>
    </source>
</evidence>
<proteinExistence type="predicted"/>